<evidence type="ECO:0000313" key="10">
    <source>
        <dbReference type="EMBL" id="KDQ17606.1"/>
    </source>
</evidence>
<feature type="coiled-coil region" evidence="9">
    <location>
        <begin position="92"/>
        <end position="126"/>
    </location>
</feature>
<name>A0A067N1E2_BOTB1</name>
<dbReference type="Gene3D" id="6.10.280.10">
    <property type="entry name" value="Mediator complex, subunit Med21"/>
    <property type="match status" value="1"/>
</dbReference>
<organism evidence="10 11">
    <name type="scientific">Botryobasidium botryosum (strain FD-172 SS1)</name>
    <dbReference type="NCBI Taxonomy" id="930990"/>
    <lineage>
        <taxon>Eukaryota</taxon>
        <taxon>Fungi</taxon>
        <taxon>Dikarya</taxon>
        <taxon>Basidiomycota</taxon>
        <taxon>Agaricomycotina</taxon>
        <taxon>Agaricomycetes</taxon>
        <taxon>Cantharellales</taxon>
        <taxon>Botryobasidiaceae</taxon>
        <taxon>Botryobasidium</taxon>
    </lineage>
</organism>
<evidence type="ECO:0000313" key="11">
    <source>
        <dbReference type="Proteomes" id="UP000027195"/>
    </source>
</evidence>
<keyword evidence="5 8" id="KW-0010">Activator</keyword>
<proteinExistence type="inferred from homology"/>
<dbReference type="GO" id="GO:0016592">
    <property type="term" value="C:mediator complex"/>
    <property type="evidence" value="ECO:0007669"/>
    <property type="project" value="UniProtKB-UniRule"/>
</dbReference>
<keyword evidence="7 8" id="KW-0539">Nucleus</keyword>
<evidence type="ECO:0000256" key="1">
    <source>
        <dbReference type="ARBA" id="ARBA00004123"/>
    </source>
</evidence>
<protein>
    <recommendedName>
        <fullName evidence="3 8">Mediator of RNA polymerase II transcription subunit 21</fullName>
    </recommendedName>
</protein>
<dbReference type="InterPro" id="IPR037212">
    <property type="entry name" value="Med7/Med21-like"/>
</dbReference>
<dbReference type="AlphaFoldDB" id="A0A067N1E2"/>
<dbReference type="GO" id="GO:0006357">
    <property type="term" value="P:regulation of transcription by RNA polymerase II"/>
    <property type="evidence" value="ECO:0007669"/>
    <property type="project" value="TreeGrafter"/>
</dbReference>
<dbReference type="HOGENOM" id="CLU_094271_2_0_1"/>
<dbReference type="PANTHER" id="PTHR13381:SF0">
    <property type="entry name" value="MEDIATOR OF RNA POLYMERASE II TRANSCRIPTION SUBUNIT 21"/>
    <property type="match status" value="1"/>
</dbReference>
<dbReference type="FunCoup" id="A0A067N1E2">
    <property type="interactions" value="41"/>
</dbReference>
<comment type="function">
    <text evidence="8">Component of the Mediator complex, a coactivator involved in the regulated transcription of nearly all RNA polymerase II-dependent genes. Mediator functions as a bridge to convey information from gene-specific regulatory proteins to the basal RNA polymerase II transcription machinery. Mediator is recruited to promoters by direct interactions with regulatory proteins and serves as a scaffold for the assembly of a functional preinitiation complex with RNA polymerase II and the general transcription factors.</text>
</comment>
<sequence>MLDQELSQMDRITQLQDGIDQLLVIMSSSIHYLVNKTALRQVSPDIPVIRQREKADPEPVFEANQKELVNDLIRKAKQVEYLIESLPGPDPEEGQAQRLEELETAMQKANSEYIEALDRARRLHKEVTDTLRMMLSDTESSDPAP</sequence>
<comment type="similarity">
    <text evidence="2 8">Belongs to the Mediator complex subunit 21 family.</text>
</comment>
<evidence type="ECO:0000256" key="2">
    <source>
        <dbReference type="ARBA" id="ARBA00005770"/>
    </source>
</evidence>
<comment type="subunit">
    <text evidence="8">Component of the Mediator complex.</text>
</comment>
<dbReference type="STRING" id="930990.A0A067N1E2"/>
<dbReference type="GO" id="GO:0003712">
    <property type="term" value="F:transcription coregulator activity"/>
    <property type="evidence" value="ECO:0007669"/>
    <property type="project" value="TreeGrafter"/>
</dbReference>
<dbReference type="PANTHER" id="PTHR13381">
    <property type="entry name" value="RNA POLYMERASE II HOLOENZYME COMPONENT SRB7"/>
    <property type="match status" value="1"/>
</dbReference>
<keyword evidence="6 8" id="KW-0804">Transcription</keyword>
<dbReference type="SUPFAM" id="SSF140718">
    <property type="entry name" value="Mediator hinge subcomplex-like"/>
    <property type="match status" value="1"/>
</dbReference>
<dbReference type="OrthoDB" id="526653at2759"/>
<evidence type="ECO:0000256" key="5">
    <source>
        <dbReference type="ARBA" id="ARBA00023159"/>
    </source>
</evidence>
<dbReference type="InterPro" id="IPR021384">
    <property type="entry name" value="Mediator_Med21"/>
</dbReference>
<accession>A0A067N1E2</accession>
<dbReference type="Proteomes" id="UP000027195">
    <property type="component" value="Unassembled WGS sequence"/>
</dbReference>
<evidence type="ECO:0000256" key="3">
    <source>
        <dbReference type="ARBA" id="ARBA00019691"/>
    </source>
</evidence>
<keyword evidence="9" id="KW-0175">Coiled coil</keyword>
<reference evidence="11" key="1">
    <citation type="journal article" date="2014" name="Proc. Natl. Acad. Sci. U.S.A.">
        <title>Extensive sampling of basidiomycete genomes demonstrates inadequacy of the white-rot/brown-rot paradigm for wood decay fungi.</title>
        <authorList>
            <person name="Riley R."/>
            <person name="Salamov A.A."/>
            <person name="Brown D.W."/>
            <person name="Nagy L.G."/>
            <person name="Floudas D."/>
            <person name="Held B.W."/>
            <person name="Levasseur A."/>
            <person name="Lombard V."/>
            <person name="Morin E."/>
            <person name="Otillar R."/>
            <person name="Lindquist E.A."/>
            <person name="Sun H."/>
            <person name="LaButti K.M."/>
            <person name="Schmutz J."/>
            <person name="Jabbour D."/>
            <person name="Luo H."/>
            <person name="Baker S.E."/>
            <person name="Pisabarro A.G."/>
            <person name="Walton J.D."/>
            <person name="Blanchette R.A."/>
            <person name="Henrissat B."/>
            <person name="Martin F."/>
            <person name="Cullen D."/>
            <person name="Hibbett D.S."/>
            <person name="Grigoriev I.V."/>
        </authorList>
    </citation>
    <scope>NUCLEOTIDE SEQUENCE [LARGE SCALE GENOMIC DNA]</scope>
    <source>
        <strain evidence="11">FD-172 SS1</strain>
    </source>
</reference>
<dbReference type="Pfam" id="PF11221">
    <property type="entry name" value="Med21"/>
    <property type="match status" value="1"/>
</dbReference>
<dbReference type="InParanoid" id="A0A067N1E2"/>
<evidence type="ECO:0000256" key="9">
    <source>
        <dbReference type="SAM" id="Coils"/>
    </source>
</evidence>
<evidence type="ECO:0000256" key="7">
    <source>
        <dbReference type="ARBA" id="ARBA00023242"/>
    </source>
</evidence>
<evidence type="ECO:0000256" key="4">
    <source>
        <dbReference type="ARBA" id="ARBA00023015"/>
    </source>
</evidence>
<evidence type="ECO:0000256" key="6">
    <source>
        <dbReference type="ARBA" id="ARBA00023163"/>
    </source>
</evidence>
<evidence type="ECO:0000256" key="8">
    <source>
        <dbReference type="RuleBase" id="RU366036"/>
    </source>
</evidence>
<gene>
    <name evidence="10" type="ORF">BOTBODRAFT_155686</name>
</gene>
<keyword evidence="4 8" id="KW-0805">Transcription regulation</keyword>
<dbReference type="EMBL" id="KL198023">
    <property type="protein sequence ID" value="KDQ17606.1"/>
    <property type="molecule type" value="Genomic_DNA"/>
</dbReference>
<comment type="subcellular location">
    <subcellularLocation>
        <location evidence="1 8">Nucleus</location>
    </subcellularLocation>
</comment>
<keyword evidence="11" id="KW-1185">Reference proteome</keyword>